<reference evidence="2 3" key="1">
    <citation type="submission" date="2019-12" db="EMBL/GenBank/DDBJ databases">
        <authorList>
            <person name="Kim Y.S."/>
        </authorList>
    </citation>
    <scope>NUCLEOTIDE SEQUENCE [LARGE SCALE GENOMIC DNA]</scope>
    <source>
        <strain evidence="2 3">GA093</strain>
    </source>
</reference>
<dbReference type="AlphaFoldDB" id="A0A6I4NYL5"/>
<comment type="caution">
    <text evidence="2">The sequence shown here is derived from an EMBL/GenBank/DDBJ whole genome shotgun (WGS) entry which is preliminary data.</text>
</comment>
<dbReference type="Gene3D" id="3.55.50.10">
    <property type="entry name" value="Baseplate protein-like domains"/>
    <property type="match status" value="1"/>
</dbReference>
<evidence type="ECO:0000259" key="1">
    <source>
        <dbReference type="Pfam" id="PF04717"/>
    </source>
</evidence>
<dbReference type="SUPFAM" id="SSF69279">
    <property type="entry name" value="Phage tail proteins"/>
    <property type="match status" value="2"/>
</dbReference>
<accession>A0A6I4NYL5</accession>
<evidence type="ECO:0000313" key="2">
    <source>
        <dbReference type="EMBL" id="MWB96127.1"/>
    </source>
</evidence>
<dbReference type="Gene3D" id="4.10.220.110">
    <property type="match status" value="1"/>
</dbReference>
<keyword evidence="3" id="KW-1185">Reference proteome</keyword>
<dbReference type="Gene3D" id="2.40.50.230">
    <property type="entry name" value="Gp5 N-terminal domain"/>
    <property type="match status" value="1"/>
</dbReference>
<dbReference type="InterPro" id="IPR006531">
    <property type="entry name" value="Gp5/Vgr_OB"/>
</dbReference>
<dbReference type="RefSeq" id="WP_160376029.1">
    <property type="nucleotide sequence ID" value="NZ_WSTB01000011.1"/>
</dbReference>
<dbReference type="Pfam" id="PF05954">
    <property type="entry name" value="Phage_GPD"/>
    <property type="match status" value="1"/>
</dbReference>
<organism evidence="2 3">
    <name type="scientific">Flavobacterium hydrocarbonoxydans</name>
    <dbReference type="NCBI Taxonomy" id="2683249"/>
    <lineage>
        <taxon>Bacteria</taxon>
        <taxon>Pseudomonadati</taxon>
        <taxon>Bacteroidota</taxon>
        <taxon>Flavobacteriia</taxon>
        <taxon>Flavobacteriales</taxon>
        <taxon>Flavobacteriaceae</taxon>
        <taxon>Flavobacterium</taxon>
    </lineage>
</organism>
<dbReference type="SUPFAM" id="SSF69349">
    <property type="entry name" value="Phage fibre proteins"/>
    <property type="match status" value="1"/>
</dbReference>
<sequence>MGKFADQVHISVTGFQKQVIHSELRLEQKMNEHHHFSFMWHYTGSIVIKPEEQFKQIQMFNGGEVIFTFKTEGGTKLMSKGIITKTMTQYRNGSPVGLQVTGVSHTAVLNDLRKTRIFKNQTLEEIALDIFSKEGPGEFYQQEAIKPTYTKRFDAIAQNNETNFEFLRRTAIRYGQWFYFDGMRMQFGQLKQSKIKLINGSSLHNFGIETVLESHKTSLSGYDFNTANTLKSHVPKTPTGSQDSLSRVITRDQAQIVYSHDYLRIYGSYTSQAHNSTEIEEMVKMQAAAKDAGSVLYTGMSHLPLGLGQVFNIKEQEIPRDLVVIEVTHLSTGRGNYCCEFVAIPSDVYAPPYTDVEIFSLARTQPAKITENNDPEKLGRVKVRFNWSGDDKNESDWMRVGTTYAGQGRGYYQNPEIGDEVMIGFEGDDIDRPFVSHSLYNGQAKPENFDPKNMIKGIFLRFGQMLKFVEKMYIKLSDPSGNELYLDEEGKSITLSTPGTLTLNCKDLIINIGDNMITTVGQNATETVIVNKTTSVGVNLYTGVKGNNTLKVTGDHDEEIEGDYISEVKKERQTATENKIITQSIKGHEFHTDKVIKNNSGEGTRMN</sequence>
<evidence type="ECO:0000313" key="3">
    <source>
        <dbReference type="Proteomes" id="UP000471501"/>
    </source>
</evidence>
<gene>
    <name evidence="2" type="ORF">GON26_17330</name>
</gene>
<dbReference type="SUPFAM" id="SSF69255">
    <property type="entry name" value="gp5 N-terminal domain-like"/>
    <property type="match status" value="1"/>
</dbReference>
<name>A0A6I4NYL5_9FLAO</name>
<protein>
    <submittedName>
        <fullName evidence="2">Type IV secretion protein Rhs</fullName>
    </submittedName>
</protein>
<dbReference type="Proteomes" id="UP000471501">
    <property type="component" value="Unassembled WGS sequence"/>
</dbReference>
<dbReference type="InterPro" id="IPR037026">
    <property type="entry name" value="Vgr_OB-fold_dom_sf"/>
</dbReference>
<proteinExistence type="predicted"/>
<feature type="domain" description="Gp5/Type VI secretion system Vgr protein OB-fold" evidence="1">
    <location>
        <begin position="366"/>
        <end position="440"/>
    </location>
</feature>
<dbReference type="EMBL" id="WSTB01000011">
    <property type="protein sequence ID" value="MWB96127.1"/>
    <property type="molecule type" value="Genomic_DNA"/>
</dbReference>
<dbReference type="Gene3D" id="2.30.110.50">
    <property type="match status" value="1"/>
</dbReference>
<dbReference type="Pfam" id="PF04717">
    <property type="entry name" value="Phage_base_V"/>
    <property type="match status" value="1"/>
</dbReference>